<dbReference type="Proteomes" id="UP000018896">
    <property type="component" value="Unassembled WGS sequence"/>
</dbReference>
<feature type="transmembrane region" description="Helical" evidence="10">
    <location>
        <begin position="188"/>
        <end position="206"/>
    </location>
</feature>
<dbReference type="STRING" id="1236973.JCM9157_4776"/>
<dbReference type="PANTHER" id="PTHR43065">
    <property type="entry name" value="SENSOR HISTIDINE KINASE"/>
    <property type="match status" value="1"/>
</dbReference>
<keyword evidence="7" id="KW-0067">ATP-binding</keyword>
<keyword evidence="4" id="KW-0808">Transferase</keyword>
<dbReference type="InterPro" id="IPR036890">
    <property type="entry name" value="HATPase_C_sf"/>
</dbReference>
<dbReference type="GO" id="GO:0000155">
    <property type="term" value="F:phosphorelay sensor kinase activity"/>
    <property type="evidence" value="ECO:0007669"/>
    <property type="project" value="InterPro"/>
</dbReference>
<dbReference type="Gene3D" id="1.10.287.130">
    <property type="match status" value="1"/>
</dbReference>
<dbReference type="GO" id="GO:0030435">
    <property type="term" value="P:sporulation resulting in formation of a cellular spore"/>
    <property type="evidence" value="ECO:0007669"/>
    <property type="project" value="UniProtKB-KW"/>
</dbReference>
<comment type="catalytic activity">
    <reaction evidence="1">
        <text>ATP + protein L-histidine = ADP + protein N-phospho-L-histidine.</text>
        <dbReference type="EC" id="2.7.13.3"/>
    </reaction>
</comment>
<dbReference type="SMART" id="SM00388">
    <property type="entry name" value="HisKA"/>
    <property type="match status" value="1"/>
</dbReference>
<accession>W4R1R7</accession>
<comment type="caution">
    <text evidence="14">The sequence shown here is derived from an EMBL/GenBank/DDBJ whole genome shotgun (WGS) entry which is preliminary data.</text>
</comment>
<dbReference type="PRINTS" id="PR00344">
    <property type="entry name" value="BCTRLSENSOR"/>
</dbReference>
<keyword evidence="8" id="KW-0749">Sporulation</keyword>
<dbReference type="Pfam" id="PF02518">
    <property type="entry name" value="HATPase_c"/>
    <property type="match status" value="1"/>
</dbReference>
<dbReference type="PROSITE" id="PS50113">
    <property type="entry name" value="PAC"/>
    <property type="match status" value="1"/>
</dbReference>
<dbReference type="AlphaFoldDB" id="W4R1R7"/>
<dbReference type="InterPro" id="IPR013656">
    <property type="entry name" value="PAS_4"/>
</dbReference>
<dbReference type="Gene3D" id="3.30.450.20">
    <property type="entry name" value="PAS domain"/>
    <property type="match status" value="2"/>
</dbReference>
<dbReference type="InterPro" id="IPR033425">
    <property type="entry name" value="MASE3"/>
</dbReference>
<dbReference type="PROSITE" id="PS50109">
    <property type="entry name" value="HIS_KIN"/>
    <property type="match status" value="1"/>
</dbReference>
<feature type="domain" description="PAS" evidence="12">
    <location>
        <begin position="285"/>
        <end position="327"/>
    </location>
</feature>
<name>W4R1R7_HALA3</name>
<dbReference type="Pfam" id="PF08448">
    <property type="entry name" value="PAS_4"/>
    <property type="match status" value="1"/>
</dbReference>
<protein>
    <recommendedName>
        <fullName evidence="2">histidine kinase</fullName>
        <ecNumber evidence="2">2.7.13.3</ecNumber>
    </recommendedName>
</protein>
<feature type="domain" description="PAC" evidence="13">
    <location>
        <begin position="355"/>
        <end position="408"/>
    </location>
</feature>
<dbReference type="SUPFAM" id="SSF47384">
    <property type="entry name" value="Homodimeric domain of signal transducing histidine kinase"/>
    <property type="match status" value="1"/>
</dbReference>
<evidence type="ECO:0000256" key="5">
    <source>
        <dbReference type="ARBA" id="ARBA00022741"/>
    </source>
</evidence>
<evidence type="ECO:0000259" key="12">
    <source>
        <dbReference type="PROSITE" id="PS50112"/>
    </source>
</evidence>
<dbReference type="eggNOG" id="COG5002">
    <property type="taxonomic scope" value="Bacteria"/>
</dbReference>
<evidence type="ECO:0000256" key="3">
    <source>
        <dbReference type="ARBA" id="ARBA00022553"/>
    </source>
</evidence>
<keyword evidence="3" id="KW-0597">Phosphoprotein</keyword>
<dbReference type="InterPro" id="IPR000014">
    <property type="entry name" value="PAS"/>
</dbReference>
<feature type="transmembrane region" description="Helical" evidence="10">
    <location>
        <begin position="218"/>
        <end position="237"/>
    </location>
</feature>
<dbReference type="InterPro" id="IPR005467">
    <property type="entry name" value="His_kinase_dom"/>
</dbReference>
<dbReference type="PROSITE" id="PS50112">
    <property type="entry name" value="PAS"/>
    <property type="match status" value="1"/>
</dbReference>
<keyword evidence="10" id="KW-0472">Membrane</keyword>
<dbReference type="InterPro" id="IPR036097">
    <property type="entry name" value="HisK_dim/P_sf"/>
</dbReference>
<dbReference type="InterPro" id="IPR004358">
    <property type="entry name" value="Sig_transdc_His_kin-like_C"/>
</dbReference>
<proteinExistence type="predicted"/>
<dbReference type="PANTHER" id="PTHR43065:SF34">
    <property type="entry name" value="SPORULATION KINASE A"/>
    <property type="match status" value="1"/>
</dbReference>
<dbReference type="SUPFAM" id="SSF55874">
    <property type="entry name" value="ATPase domain of HSP90 chaperone/DNA topoisomerase II/histidine kinase"/>
    <property type="match status" value="1"/>
</dbReference>
<dbReference type="InterPro" id="IPR001610">
    <property type="entry name" value="PAC"/>
</dbReference>
<feature type="domain" description="Histidine kinase" evidence="11">
    <location>
        <begin position="544"/>
        <end position="749"/>
    </location>
</feature>
<keyword evidence="10" id="KW-0812">Transmembrane</keyword>
<feature type="transmembrane region" description="Helical" evidence="10">
    <location>
        <begin position="16"/>
        <end position="36"/>
    </location>
</feature>
<keyword evidence="5" id="KW-0547">Nucleotide-binding</keyword>
<dbReference type="Pfam" id="PF00512">
    <property type="entry name" value="HisKA"/>
    <property type="match status" value="1"/>
</dbReference>
<dbReference type="EC" id="2.7.13.3" evidence="2"/>
<feature type="transmembrane region" description="Helical" evidence="10">
    <location>
        <begin position="116"/>
        <end position="138"/>
    </location>
</feature>
<dbReference type="SMART" id="SM00387">
    <property type="entry name" value="HATPase_c"/>
    <property type="match status" value="1"/>
</dbReference>
<evidence type="ECO:0000256" key="8">
    <source>
        <dbReference type="ARBA" id="ARBA00022969"/>
    </source>
</evidence>
<evidence type="ECO:0000313" key="15">
    <source>
        <dbReference type="Proteomes" id="UP000018896"/>
    </source>
</evidence>
<evidence type="ECO:0000256" key="7">
    <source>
        <dbReference type="ARBA" id="ARBA00022840"/>
    </source>
</evidence>
<dbReference type="Pfam" id="PF13426">
    <property type="entry name" value="PAS_9"/>
    <property type="match status" value="1"/>
</dbReference>
<dbReference type="CDD" id="cd00075">
    <property type="entry name" value="HATPase"/>
    <property type="match status" value="1"/>
</dbReference>
<evidence type="ECO:0000256" key="1">
    <source>
        <dbReference type="ARBA" id="ARBA00000085"/>
    </source>
</evidence>
<evidence type="ECO:0000313" key="14">
    <source>
        <dbReference type="EMBL" id="GAE37474.1"/>
    </source>
</evidence>
<dbReference type="EMBL" id="BAUV01000078">
    <property type="protein sequence ID" value="GAE37474.1"/>
    <property type="molecule type" value="Genomic_DNA"/>
</dbReference>
<reference evidence="14 15" key="1">
    <citation type="journal article" date="2014" name="Genome Announc.">
        <title>Draft Genome Sequences of Three Alkaliphilic Bacillus Strains, Bacillus wakoensis JCM 9140T, Bacillus akibai JCM 9157T, and Bacillus hemicellulosilyticus JCM 9152T.</title>
        <authorList>
            <person name="Yuki M."/>
            <person name="Oshima K."/>
            <person name="Suda W."/>
            <person name="Oshida Y."/>
            <person name="Kitamura K."/>
            <person name="Iida T."/>
            <person name="Hattori M."/>
            <person name="Ohkuma M."/>
        </authorList>
    </citation>
    <scope>NUCLEOTIDE SEQUENCE [LARGE SCALE GENOMIC DNA]</scope>
    <source>
        <strain evidence="14 15">JCM 9157</strain>
    </source>
</reference>
<gene>
    <name evidence="14" type="ORF">JCM9157_4776</name>
</gene>
<dbReference type="InterPro" id="IPR003661">
    <property type="entry name" value="HisK_dim/P_dom"/>
</dbReference>
<keyword evidence="15" id="KW-1185">Reference proteome</keyword>
<dbReference type="InterPro" id="IPR003594">
    <property type="entry name" value="HATPase_dom"/>
</dbReference>
<keyword evidence="6 14" id="KW-0418">Kinase</keyword>
<sequence length="751" mass="86721">MEFAGGKTVKLDNSEIRSIILAVVGIMMLLTVFFSANYLNNYLVNHHLFVHTLLELISIAVCVSIFIYGWLTYPYNQSKLLFLITLSFLTIAIFDVLHVMTFPGMPFFELNLQVSAWLWMFARWTEAIVLMFGLYAVRKKQYIADLLEKYSLLIIFIFIPLGLSYLVSLLGDHLPLLIDSYGTTSLKIGMEYSIATLHLLAIFYIWKQYKKEKNPYLLNLIRACFFLILCGIAVTMYESRQDAIHTVAHVFKVFGYFFIMKAFYSATIQVPLENKKQTEKKLIDVENELELLFKNTDDAIFIYQLNNKQLIQRNPAFTKMFGYGENEPLSIDCLVPTHLRSEFDQLYSRLENGYSIVDYKTQRQHANQKLIDVSMTVSPMKKQDGEILCASIIRDITEQRKAEEELRETRLELQETLAQHQGIIFKFKEYNGEFIYTLMEGKILRETGVLPKEVIGRSVQCLYPTSHNELFDHYNQRAWEGEAVEFQFETDDESIYLASLIPIIRDGQIQEVLGTIVDITTLIKTEELLRRSEKLSVVGELAAGFAHEIRNPLTTIKGFLQLLKKDTDTKHNEYMSIMLNEIDRLEMITNEFMVVAKPQVANYQMEDLHSFTENVIQFLQPQALLKKVEMELHVEDTLPLIYCDRNQLRQVFINIYKNAMEAMPDGGTITTKLWINDEYISISIEDQGTGIPENLIPRLGEPFYTLKEKGTGLGLMVSRKIIESHDGILIIKSKMNIGTTMIINLPINKKE</sequence>
<dbReference type="InterPro" id="IPR000700">
    <property type="entry name" value="PAS-assoc_C"/>
</dbReference>
<evidence type="ECO:0000256" key="6">
    <source>
        <dbReference type="ARBA" id="ARBA00022777"/>
    </source>
</evidence>
<evidence type="ECO:0000256" key="2">
    <source>
        <dbReference type="ARBA" id="ARBA00012438"/>
    </source>
</evidence>
<dbReference type="GO" id="GO:0005524">
    <property type="term" value="F:ATP binding"/>
    <property type="evidence" value="ECO:0007669"/>
    <property type="project" value="UniProtKB-KW"/>
</dbReference>
<dbReference type="NCBIfam" id="TIGR00229">
    <property type="entry name" value="sensory_box"/>
    <property type="match status" value="1"/>
</dbReference>
<evidence type="ECO:0000259" key="13">
    <source>
        <dbReference type="PROSITE" id="PS50113"/>
    </source>
</evidence>
<feature type="transmembrane region" description="Helical" evidence="10">
    <location>
        <begin position="48"/>
        <end position="68"/>
    </location>
</feature>
<dbReference type="InterPro" id="IPR035965">
    <property type="entry name" value="PAS-like_dom_sf"/>
</dbReference>
<dbReference type="SMART" id="SM00086">
    <property type="entry name" value="PAC"/>
    <property type="match status" value="2"/>
</dbReference>
<organism evidence="14 15">
    <name type="scientific">Halalkalibacter akibai (strain ATCC 43226 / DSM 21942 / CIP 109018 / JCM 9157 / 1139)</name>
    <name type="common">Bacillus akibai</name>
    <dbReference type="NCBI Taxonomy" id="1236973"/>
    <lineage>
        <taxon>Bacteria</taxon>
        <taxon>Bacillati</taxon>
        <taxon>Bacillota</taxon>
        <taxon>Bacilli</taxon>
        <taxon>Bacillales</taxon>
        <taxon>Bacillaceae</taxon>
        <taxon>Halalkalibacter</taxon>
    </lineage>
</organism>
<evidence type="ECO:0000256" key="4">
    <source>
        <dbReference type="ARBA" id="ARBA00022679"/>
    </source>
</evidence>
<keyword evidence="10" id="KW-1133">Transmembrane helix</keyword>
<feature type="transmembrane region" description="Helical" evidence="10">
    <location>
        <begin position="150"/>
        <end position="168"/>
    </location>
</feature>
<feature type="transmembrane region" description="Helical" evidence="10">
    <location>
        <begin position="80"/>
        <end position="104"/>
    </location>
</feature>
<dbReference type="CDD" id="cd00082">
    <property type="entry name" value="HisKA"/>
    <property type="match status" value="1"/>
</dbReference>
<dbReference type="FunFam" id="1.10.287.130:FF:000040">
    <property type="entry name" value="PAS domain-containing sensor histidine kinase"/>
    <property type="match status" value="1"/>
</dbReference>
<evidence type="ECO:0000259" key="11">
    <source>
        <dbReference type="PROSITE" id="PS50109"/>
    </source>
</evidence>
<evidence type="ECO:0000256" key="10">
    <source>
        <dbReference type="SAM" id="Phobius"/>
    </source>
</evidence>
<dbReference type="Gene3D" id="3.30.565.10">
    <property type="entry name" value="Histidine kinase-like ATPase, C-terminal domain"/>
    <property type="match status" value="1"/>
</dbReference>
<dbReference type="Pfam" id="PF17159">
    <property type="entry name" value="MASE3"/>
    <property type="match status" value="1"/>
</dbReference>
<keyword evidence="9" id="KW-0902">Two-component regulatory system</keyword>
<evidence type="ECO:0000256" key="9">
    <source>
        <dbReference type="ARBA" id="ARBA00023012"/>
    </source>
</evidence>
<dbReference type="SUPFAM" id="SSF55785">
    <property type="entry name" value="PYP-like sensor domain (PAS domain)"/>
    <property type="match status" value="2"/>
</dbReference>